<feature type="non-terminal residue" evidence="1">
    <location>
        <position position="1"/>
    </location>
</feature>
<evidence type="ECO:0000313" key="2">
    <source>
        <dbReference type="Proteomes" id="UP001142055"/>
    </source>
</evidence>
<protein>
    <submittedName>
        <fullName evidence="1">Uncharacterized protein</fullName>
    </submittedName>
</protein>
<organism evidence="1 2">
    <name type="scientific">Blomia tropicalis</name>
    <name type="common">Mite</name>
    <dbReference type="NCBI Taxonomy" id="40697"/>
    <lineage>
        <taxon>Eukaryota</taxon>
        <taxon>Metazoa</taxon>
        <taxon>Ecdysozoa</taxon>
        <taxon>Arthropoda</taxon>
        <taxon>Chelicerata</taxon>
        <taxon>Arachnida</taxon>
        <taxon>Acari</taxon>
        <taxon>Acariformes</taxon>
        <taxon>Sarcoptiformes</taxon>
        <taxon>Astigmata</taxon>
        <taxon>Glycyphagoidea</taxon>
        <taxon>Echimyopodidae</taxon>
        <taxon>Blomia</taxon>
    </lineage>
</organism>
<proteinExistence type="predicted"/>
<name>A0A9Q0MHV6_BLOTA</name>
<sequence length="59" mass="6990">HWSDMDAMDKMEKNRNGCSSKVIQAILNEQTRVQMSKCEFYANWFEQKLKKGQTAMFKV</sequence>
<evidence type="ECO:0000313" key="1">
    <source>
        <dbReference type="EMBL" id="KAJ6225922.1"/>
    </source>
</evidence>
<comment type="caution">
    <text evidence="1">The sequence shown here is derived from an EMBL/GenBank/DDBJ whole genome shotgun (WGS) entry which is preliminary data.</text>
</comment>
<dbReference type="EMBL" id="JAPWDV010000001">
    <property type="protein sequence ID" value="KAJ6225922.1"/>
    <property type="molecule type" value="Genomic_DNA"/>
</dbReference>
<dbReference type="Proteomes" id="UP001142055">
    <property type="component" value="Chromosome 1"/>
</dbReference>
<reference evidence="1" key="1">
    <citation type="submission" date="2022-12" db="EMBL/GenBank/DDBJ databases">
        <title>Genome assemblies of Blomia tropicalis.</title>
        <authorList>
            <person name="Cui Y."/>
        </authorList>
    </citation>
    <scope>NUCLEOTIDE SEQUENCE</scope>
    <source>
        <tissue evidence="1">Adult mites</tissue>
    </source>
</reference>
<accession>A0A9Q0MHV6</accession>
<gene>
    <name evidence="1" type="ORF">RDWZM_004467</name>
</gene>
<keyword evidence="2" id="KW-1185">Reference proteome</keyword>
<dbReference type="AlphaFoldDB" id="A0A9Q0MHV6"/>